<evidence type="ECO:0000313" key="10">
    <source>
        <dbReference type="EMBL" id="CUR58260.1"/>
    </source>
</evidence>
<keyword evidence="4" id="KW-0547">Nucleotide-binding</keyword>
<dbReference type="InterPro" id="IPR014721">
    <property type="entry name" value="Ribsml_uS5_D2-typ_fold_subgr"/>
</dbReference>
<name>A0A2P2C8E6_9ZZZZ</name>
<evidence type="ECO:0000256" key="5">
    <source>
        <dbReference type="ARBA" id="ARBA00022777"/>
    </source>
</evidence>
<dbReference type="InterPro" id="IPR013750">
    <property type="entry name" value="GHMP_kinase_C_dom"/>
</dbReference>
<evidence type="ECO:0000256" key="7">
    <source>
        <dbReference type="ARBA" id="ARBA00032554"/>
    </source>
</evidence>
<keyword evidence="5 10" id="KW-0418">Kinase</keyword>
<dbReference type="Gene3D" id="3.30.230.10">
    <property type="match status" value="1"/>
</dbReference>
<dbReference type="Pfam" id="PF00288">
    <property type="entry name" value="GHMP_kinases_N"/>
    <property type="match status" value="1"/>
</dbReference>
<organism evidence="10">
    <name type="scientific">metagenome</name>
    <dbReference type="NCBI Taxonomy" id="256318"/>
    <lineage>
        <taxon>unclassified sequences</taxon>
        <taxon>metagenomes</taxon>
    </lineage>
</organism>
<dbReference type="InterPro" id="IPR020568">
    <property type="entry name" value="Ribosomal_Su5_D2-typ_SF"/>
</dbReference>
<feature type="domain" description="GHMP kinase N-terminal" evidence="8">
    <location>
        <begin position="74"/>
        <end position="153"/>
    </location>
</feature>
<feature type="domain" description="GHMP kinase C-terminal" evidence="9">
    <location>
        <begin position="211"/>
        <end position="278"/>
    </location>
</feature>
<sequence length="305" mass="31247">MMAKRREISVRAAAKVNLHLGVGAPREDGFHPLATVYQAIGLYDDVTARSATSWKLELTASDHVNAGLVPMVDNIVHHAARALAAHHGLDDLVAAIEIGKTIPVAGGLAGGSADAAAALVALDRLHGLNTPDDDLLRIAGDLGSDVPFALMGGTAIGTGRGELIEPVDDPGTWWWVAVPSRDGLSTPEVYRHYDTLFPGADPEPVGAEAVLAALATGEPALLARALHNDLQAAALDLRPDLEQLIRAGEAAGALRGIISGSGPTVVFLAQDADSARHLGADLLGAGHEIALAAPGPVSGATVVTL</sequence>
<evidence type="ECO:0000259" key="9">
    <source>
        <dbReference type="Pfam" id="PF08544"/>
    </source>
</evidence>
<dbReference type="PANTHER" id="PTHR43527:SF2">
    <property type="entry name" value="4-DIPHOSPHOCYTIDYL-2-C-METHYL-D-ERYTHRITOL KINASE, CHLOROPLASTIC"/>
    <property type="match status" value="1"/>
</dbReference>
<evidence type="ECO:0000256" key="1">
    <source>
        <dbReference type="ARBA" id="ARBA00009684"/>
    </source>
</evidence>
<dbReference type="NCBIfam" id="TIGR00154">
    <property type="entry name" value="ispE"/>
    <property type="match status" value="1"/>
</dbReference>
<dbReference type="GO" id="GO:0016114">
    <property type="term" value="P:terpenoid biosynthetic process"/>
    <property type="evidence" value="ECO:0007669"/>
    <property type="project" value="InterPro"/>
</dbReference>
<evidence type="ECO:0000256" key="4">
    <source>
        <dbReference type="ARBA" id="ARBA00022741"/>
    </source>
</evidence>
<accession>A0A2P2C8E6</accession>
<dbReference type="PIRSF" id="PIRSF010376">
    <property type="entry name" value="IspE"/>
    <property type="match status" value="1"/>
</dbReference>
<dbReference type="Gene3D" id="3.30.70.890">
    <property type="entry name" value="GHMP kinase, C-terminal domain"/>
    <property type="match status" value="1"/>
</dbReference>
<dbReference type="InterPro" id="IPR006204">
    <property type="entry name" value="GHMP_kinase_N_dom"/>
</dbReference>
<gene>
    <name evidence="10" type="primary">ispE</name>
    <name evidence="10" type="ORF">NOCA2490009</name>
</gene>
<dbReference type="InterPro" id="IPR036554">
    <property type="entry name" value="GHMP_kinase_C_sf"/>
</dbReference>
<evidence type="ECO:0000256" key="6">
    <source>
        <dbReference type="ARBA" id="ARBA00022840"/>
    </source>
</evidence>
<dbReference type="GO" id="GO:0005524">
    <property type="term" value="F:ATP binding"/>
    <property type="evidence" value="ECO:0007669"/>
    <property type="project" value="UniProtKB-KW"/>
</dbReference>
<evidence type="ECO:0000256" key="3">
    <source>
        <dbReference type="ARBA" id="ARBA00022679"/>
    </source>
</evidence>
<evidence type="ECO:0000259" key="8">
    <source>
        <dbReference type="Pfam" id="PF00288"/>
    </source>
</evidence>
<evidence type="ECO:0000256" key="2">
    <source>
        <dbReference type="ARBA" id="ARBA00012052"/>
    </source>
</evidence>
<dbReference type="SUPFAM" id="SSF54211">
    <property type="entry name" value="Ribosomal protein S5 domain 2-like"/>
    <property type="match status" value="1"/>
</dbReference>
<comment type="similarity">
    <text evidence="1">Belongs to the GHMP kinase family. IspE subfamily.</text>
</comment>
<dbReference type="EC" id="2.7.1.148" evidence="2"/>
<dbReference type="HAMAP" id="MF_00061">
    <property type="entry name" value="IspE"/>
    <property type="match status" value="1"/>
</dbReference>
<keyword evidence="3 10" id="KW-0808">Transferase</keyword>
<dbReference type="Pfam" id="PF08544">
    <property type="entry name" value="GHMP_kinases_C"/>
    <property type="match status" value="1"/>
</dbReference>
<dbReference type="SUPFAM" id="SSF55060">
    <property type="entry name" value="GHMP Kinase, C-terminal domain"/>
    <property type="match status" value="1"/>
</dbReference>
<dbReference type="GO" id="GO:0050515">
    <property type="term" value="F:4-(cytidine 5'-diphospho)-2-C-methyl-D-erythritol kinase activity"/>
    <property type="evidence" value="ECO:0007669"/>
    <property type="project" value="UniProtKB-EC"/>
</dbReference>
<dbReference type="AlphaFoldDB" id="A0A2P2C8E6"/>
<protein>
    <recommendedName>
        <fullName evidence="2">4-(cytidine 5'-diphospho)-2-C-methyl-D-erythritol kinase</fullName>
        <ecNumber evidence="2">2.7.1.148</ecNumber>
    </recommendedName>
    <alternativeName>
        <fullName evidence="7">4-(cytidine-5'-diphospho)-2-C-methyl-D-erythritol kinase</fullName>
    </alternativeName>
</protein>
<reference evidence="10" key="1">
    <citation type="submission" date="2015-08" db="EMBL/GenBank/DDBJ databases">
        <authorList>
            <person name="Babu N.S."/>
            <person name="Beckwith C.J."/>
            <person name="Beseler K.G."/>
            <person name="Brison A."/>
            <person name="Carone J.V."/>
            <person name="Caskin T.P."/>
            <person name="Diamond M."/>
            <person name="Durham M.E."/>
            <person name="Foxe J.M."/>
            <person name="Go M."/>
            <person name="Henderson B.A."/>
            <person name="Jones I.B."/>
            <person name="McGettigan J.A."/>
            <person name="Micheletti S.J."/>
            <person name="Nasrallah M.E."/>
            <person name="Ortiz D."/>
            <person name="Piller C.R."/>
            <person name="Privatt S.R."/>
            <person name="Schneider S.L."/>
            <person name="Sharp S."/>
            <person name="Smith T.C."/>
            <person name="Stanton J.D."/>
            <person name="Ullery H.E."/>
            <person name="Wilson R.J."/>
            <person name="Serrano M.G."/>
            <person name="Buck G."/>
            <person name="Lee V."/>
            <person name="Wang Y."/>
            <person name="Carvalho R."/>
            <person name="Voegtly L."/>
            <person name="Shi R."/>
            <person name="Duckworth R."/>
            <person name="Johnson A."/>
            <person name="Loviza R."/>
            <person name="Walstead R."/>
            <person name="Shah Z."/>
            <person name="Kiflezghi M."/>
            <person name="Wade K."/>
            <person name="Ball S.L."/>
            <person name="Bradley K.W."/>
            <person name="Asai D.J."/>
            <person name="Bowman C.A."/>
            <person name="Russell D.A."/>
            <person name="Pope W.H."/>
            <person name="Jacobs-Sera D."/>
            <person name="Hendrix R.W."/>
            <person name="Hatfull G.F."/>
        </authorList>
    </citation>
    <scope>NUCLEOTIDE SEQUENCE</scope>
</reference>
<dbReference type="EMBL" id="CZKA01000044">
    <property type="protein sequence ID" value="CUR58260.1"/>
    <property type="molecule type" value="Genomic_DNA"/>
</dbReference>
<proteinExistence type="inferred from homology"/>
<dbReference type="NCBIfam" id="NF002870">
    <property type="entry name" value="PRK03188.1"/>
    <property type="match status" value="1"/>
</dbReference>
<dbReference type="PANTHER" id="PTHR43527">
    <property type="entry name" value="4-DIPHOSPHOCYTIDYL-2-C-METHYL-D-ERYTHRITOL KINASE, CHLOROPLASTIC"/>
    <property type="match status" value="1"/>
</dbReference>
<keyword evidence="6" id="KW-0067">ATP-binding</keyword>
<dbReference type="InterPro" id="IPR004424">
    <property type="entry name" value="IspE"/>
</dbReference>